<protein>
    <submittedName>
        <fullName evidence="4">Phage major capsid protein, HK97 family</fullName>
    </submittedName>
</protein>
<dbReference type="Pfam" id="PF05065">
    <property type="entry name" value="Phage_capsid"/>
    <property type="match status" value="1"/>
</dbReference>
<dbReference type="NCBIfam" id="TIGR01554">
    <property type="entry name" value="major_cap_HK97"/>
    <property type="match status" value="1"/>
</dbReference>
<evidence type="ECO:0000313" key="5">
    <source>
        <dbReference type="Proteomes" id="UP000286235"/>
    </source>
</evidence>
<evidence type="ECO:0000259" key="3">
    <source>
        <dbReference type="Pfam" id="PF05065"/>
    </source>
</evidence>
<proteinExistence type="predicted"/>
<feature type="coiled-coil region" evidence="2">
    <location>
        <begin position="3"/>
        <end position="52"/>
    </location>
</feature>
<evidence type="ECO:0000256" key="2">
    <source>
        <dbReference type="SAM" id="Coils"/>
    </source>
</evidence>
<dbReference type="RefSeq" id="WP_120666325.1">
    <property type="nucleotide sequence ID" value="NZ_AZRV01000006.1"/>
</dbReference>
<comment type="caution">
    <text evidence="4">The sequence shown here is derived from an EMBL/GenBank/DDBJ whole genome shotgun (WGS) entry which is preliminary data.</text>
</comment>
<sequence>MNKQEYLEKRKALLAEAEAFLNEGKLEEFEVKEKEIKDLDEQFEKLAKAQANMNALKEPVINQSFLNMNMGDDGVMAKNEPKTTADEKQVYLNAWAKNMMGMVLEGEEKEVFDKVNYKYRNEVQTTQQHAVLIPETVVEGIWREAGELYPILGDVRMTFVPGDVTILKEENSGDDAAWYDEATEVADGSFVIGELNLKGCELAKNIPVSWKLRKMAINDFVAYIQTLLAEKMGAALAKAIVAGKGKPGSGDTFKAEPKGIVTALEAEAGTPQIVEFETLSYDDLAKAMGKIKSAYKSGAAIYAKSATVWNTLATLKDNDGRPLFVPDVTSDGVGRIFGVPVKEEDAVPEDVILIGNVERGYAMNVNENMTIYTEDHIKQRYTDYMGYAIVDGDVLTSKAFAVLRKALPSG</sequence>
<dbReference type="SUPFAM" id="SSF56563">
    <property type="entry name" value="Major capsid protein gp5"/>
    <property type="match status" value="1"/>
</dbReference>
<dbReference type="AlphaFoldDB" id="A0A420VIQ3"/>
<name>A0A420VIQ3_9BACI</name>
<feature type="domain" description="Phage capsid-like C-terminal" evidence="3">
    <location>
        <begin position="130"/>
        <end position="403"/>
    </location>
</feature>
<dbReference type="Proteomes" id="UP000286235">
    <property type="component" value="Unassembled WGS sequence"/>
</dbReference>
<evidence type="ECO:0000313" key="4">
    <source>
        <dbReference type="EMBL" id="RKO63554.1"/>
    </source>
</evidence>
<dbReference type="Gene3D" id="3.30.2320.10">
    <property type="entry name" value="hypothetical protein PF0899 domain"/>
    <property type="match status" value="1"/>
</dbReference>
<gene>
    <name evidence="4" type="ORF">Cdeb_02816</name>
</gene>
<keyword evidence="5" id="KW-1185">Reference proteome</keyword>
<dbReference type="InterPro" id="IPR054612">
    <property type="entry name" value="Phage_capsid-like_C"/>
</dbReference>
<reference evidence="4 5" key="1">
    <citation type="submission" date="2013-12" db="EMBL/GenBank/DDBJ databases">
        <title>Genome and proteome characterization of Caldibacillus debilis GB1 derived from a cellulolytic aero-tolerant co-culture.</title>
        <authorList>
            <person name="Wushke S.T."/>
            <person name="Zhang X."/>
            <person name="Fristensky B."/>
            <person name="Wilkins J.A."/>
            <person name="Levin D.B."/>
            <person name="Sparling R."/>
        </authorList>
    </citation>
    <scope>NUCLEOTIDE SEQUENCE [LARGE SCALE GENOMIC DNA]</scope>
    <source>
        <strain evidence="4 5">GB1</strain>
    </source>
</reference>
<dbReference type="InterPro" id="IPR024455">
    <property type="entry name" value="Phage_capsid"/>
</dbReference>
<evidence type="ECO:0000256" key="1">
    <source>
        <dbReference type="ARBA" id="ARBA00004328"/>
    </source>
</evidence>
<dbReference type="EMBL" id="AZRV01000006">
    <property type="protein sequence ID" value="RKO63554.1"/>
    <property type="molecule type" value="Genomic_DNA"/>
</dbReference>
<keyword evidence="2" id="KW-0175">Coiled coil</keyword>
<accession>A0A420VIQ3</accession>
<organism evidence="4 5">
    <name type="scientific">Caldibacillus debilis GB1</name>
    <dbReference type="NCBI Taxonomy" id="1339248"/>
    <lineage>
        <taxon>Bacteria</taxon>
        <taxon>Bacillati</taxon>
        <taxon>Bacillota</taxon>
        <taxon>Bacilli</taxon>
        <taxon>Bacillales</taxon>
        <taxon>Bacillaceae</taxon>
        <taxon>Caldibacillus</taxon>
    </lineage>
</organism>
<comment type="subcellular location">
    <subcellularLocation>
        <location evidence="1">Virion</location>
    </subcellularLocation>
</comment>